<reference evidence="2" key="2">
    <citation type="journal article" date="2015" name="Data Brief">
        <title>Shoot transcriptome of the giant reed, Arundo donax.</title>
        <authorList>
            <person name="Barrero R.A."/>
            <person name="Guerrero F.D."/>
            <person name="Moolhuijzen P."/>
            <person name="Goolsby J.A."/>
            <person name="Tidwell J."/>
            <person name="Bellgard S.E."/>
            <person name="Bellgard M.I."/>
        </authorList>
    </citation>
    <scope>NUCLEOTIDE SEQUENCE</scope>
    <source>
        <tissue evidence="2">Shoot tissue taken approximately 20 cm above the soil surface</tissue>
    </source>
</reference>
<feature type="region of interest" description="Disordered" evidence="1">
    <location>
        <begin position="1"/>
        <end position="34"/>
    </location>
</feature>
<reference evidence="2" key="1">
    <citation type="submission" date="2014-09" db="EMBL/GenBank/DDBJ databases">
        <authorList>
            <person name="Magalhaes I.L.F."/>
            <person name="Oliveira U."/>
            <person name="Santos F.R."/>
            <person name="Vidigal T.H.D.A."/>
            <person name="Brescovit A.D."/>
            <person name="Santos A.J."/>
        </authorList>
    </citation>
    <scope>NUCLEOTIDE SEQUENCE</scope>
    <source>
        <tissue evidence="2">Shoot tissue taken approximately 20 cm above the soil surface</tissue>
    </source>
</reference>
<proteinExistence type="predicted"/>
<organism evidence="2">
    <name type="scientific">Arundo donax</name>
    <name type="common">Giant reed</name>
    <name type="synonym">Donax arundinaceus</name>
    <dbReference type="NCBI Taxonomy" id="35708"/>
    <lineage>
        <taxon>Eukaryota</taxon>
        <taxon>Viridiplantae</taxon>
        <taxon>Streptophyta</taxon>
        <taxon>Embryophyta</taxon>
        <taxon>Tracheophyta</taxon>
        <taxon>Spermatophyta</taxon>
        <taxon>Magnoliopsida</taxon>
        <taxon>Liliopsida</taxon>
        <taxon>Poales</taxon>
        <taxon>Poaceae</taxon>
        <taxon>PACMAD clade</taxon>
        <taxon>Arundinoideae</taxon>
        <taxon>Arundineae</taxon>
        <taxon>Arundo</taxon>
    </lineage>
</organism>
<dbReference type="AlphaFoldDB" id="A0A0A9A753"/>
<feature type="compositionally biased region" description="Basic and acidic residues" evidence="1">
    <location>
        <begin position="24"/>
        <end position="34"/>
    </location>
</feature>
<sequence length="34" mass="4026">MRRGHRRGHQVWEMNSDNRSIRKSQKESGSTKDA</sequence>
<accession>A0A0A9A753</accession>
<dbReference type="EMBL" id="GBRH01252137">
    <property type="protein sequence ID" value="JAD45758.1"/>
    <property type="molecule type" value="Transcribed_RNA"/>
</dbReference>
<protein>
    <submittedName>
        <fullName evidence="2">Uncharacterized protein</fullName>
    </submittedName>
</protein>
<name>A0A0A9A753_ARUDO</name>
<evidence type="ECO:0000313" key="2">
    <source>
        <dbReference type="EMBL" id="JAD45758.1"/>
    </source>
</evidence>
<evidence type="ECO:0000256" key="1">
    <source>
        <dbReference type="SAM" id="MobiDB-lite"/>
    </source>
</evidence>